<feature type="signal peptide" evidence="14">
    <location>
        <begin position="1"/>
        <end position="25"/>
    </location>
</feature>
<dbReference type="STRING" id="691883.A0A058Z372"/>
<dbReference type="PANTHER" id="PTHR10556:SF57">
    <property type="entry name" value="3-OXO-5-ALPHA-STEROID 4-DEHYDROGENASE 1"/>
    <property type="match status" value="1"/>
</dbReference>
<keyword evidence="6" id="KW-0256">Endoplasmic reticulum</keyword>
<protein>
    <recommendedName>
        <fullName evidence="15">3-oxo-5-alpha-steroid 4-dehydrogenase C-terminal domain-containing protein</fullName>
    </recommendedName>
</protein>
<keyword evidence="10" id="KW-0560">Oxidoreductase</keyword>
<evidence type="ECO:0000256" key="14">
    <source>
        <dbReference type="SAM" id="SignalP"/>
    </source>
</evidence>
<evidence type="ECO:0000256" key="7">
    <source>
        <dbReference type="ARBA" id="ARBA00022848"/>
    </source>
</evidence>
<evidence type="ECO:0000256" key="3">
    <source>
        <dbReference type="ARBA" id="ARBA00007742"/>
    </source>
</evidence>
<comment type="similarity">
    <text evidence="3">Belongs to the steroid 5-alpha reductase family.</text>
</comment>
<evidence type="ECO:0000256" key="11">
    <source>
        <dbReference type="ARBA" id="ARBA00023098"/>
    </source>
</evidence>
<dbReference type="GO" id="GO:0006694">
    <property type="term" value="P:steroid biosynthetic process"/>
    <property type="evidence" value="ECO:0007669"/>
    <property type="project" value="TreeGrafter"/>
</dbReference>
<proteinExistence type="inferred from homology"/>
<sequence length="310" mass="34380">FHILALILLAPLVGSLLLLPIPTYGKKAPSSGPAIPAKLSWMLQESPPVFWGIFFIGRHLYSRLTQPDVAHASFWHLLLAVHFALHYVYRAFVYPFKMSPSSRPVPLHIALFAFLFCLLNGYVILGLLLSSPATAVSPRDYGISWSSHIFFLGLLIFHIGAWGNRRADRRLAAMRAAPGPGTVRRNNYILPTGGMYNLVSSPHYLAELFEWAGFAVATIGLPFTPYSVALDRIAISASAASVLPSSLAGVFSSAEWLLPNLPTISRVALAFWLFAFANLAPRAWTTHTWYREQFGNKYPSSRRALIPYIL</sequence>
<dbReference type="GeneID" id="20530402"/>
<keyword evidence="12 13" id="KW-0472">Membrane</keyword>
<feature type="domain" description="3-oxo-5-alpha-steroid 4-dehydrogenase C-terminal" evidence="15">
    <location>
        <begin position="251"/>
        <end position="310"/>
    </location>
</feature>
<feature type="transmembrane region" description="Helical" evidence="13">
    <location>
        <begin position="73"/>
        <end position="89"/>
    </location>
</feature>
<dbReference type="Pfam" id="PF02544">
    <property type="entry name" value="Steroid_dh"/>
    <property type="match status" value="2"/>
</dbReference>
<keyword evidence="17" id="KW-1185">Reference proteome</keyword>
<dbReference type="OMA" id="PEEWYTD"/>
<dbReference type="eggNOG" id="KOG1638">
    <property type="taxonomic scope" value="Eukaryota"/>
</dbReference>
<keyword evidence="5" id="KW-0221">Differentiation</keyword>
<evidence type="ECO:0000256" key="6">
    <source>
        <dbReference type="ARBA" id="ARBA00022824"/>
    </source>
</evidence>
<name>A0A058Z372_FONAL</name>
<evidence type="ECO:0000313" key="17">
    <source>
        <dbReference type="Proteomes" id="UP000030693"/>
    </source>
</evidence>
<dbReference type="EMBL" id="KB932212">
    <property type="protein sequence ID" value="KCV67952.1"/>
    <property type="molecule type" value="Genomic_DNA"/>
</dbReference>
<reference evidence="16" key="1">
    <citation type="submission" date="2013-04" db="EMBL/GenBank/DDBJ databases">
        <title>The Genome Sequence of Fonticula alba ATCC 38817.</title>
        <authorList>
            <consortium name="The Broad Institute Genomics Platform"/>
            <person name="Russ C."/>
            <person name="Cuomo C."/>
            <person name="Burger G."/>
            <person name="Gray M.W."/>
            <person name="Holland P.W.H."/>
            <person name="King N."/>
            <person name="Lang F.B.F."/>
            <person name="Roger A.J."/>
            <person name="Ruiz-Trillo I."/>
            <person name="Brown M."/>
            <person name="Walker B."/>
            <person name="Young S."/>
            <person name="Zeng Q."/>
            <person name="Gargeya S."/>
            <person name="Fitzgerald M."/>
            <person name="Haas B."/>
            <person name="Abouelleil A."/>
            <person name="Allen A.W."/>
            <person name="Alvarado L."/>
            <person name="Arachchi H.M."/>
            <person name="Berlin A.M."/>
            <person name="Chapman S.B."/>
            <person name="Gainer-Dewar J."/>
            <person name="Goldberg J."/>
            <person name="Griggs A."/>
            <person name="Gujja S."/>
            <person name="Hansen M."/>
            <person name="Howarth C."/>
            <person name="Imamovic A."/>
            <person name="Ireland A."/>
            <person name="Larimer J."/>
            <person name="McCowan C."/>
            <person name="Murphy C."/>
            <person name="Pearson M."/>
            <person name="Poon T.W."/>
            <person name="Priest M."/>
            <person name="Roberts A."/>
            <person name="Saif S."/>
            <person name="Shea T."/>
            <person name="Sisk P."/>
            <person name="Sykes S."/>
            <person name="Wortman J."/>
            <person name="Nusbaum C."/>
            <person name="Birren B."/>
        </authorList>
    </citation>
    <scope>NUCLEOTIDE SEQUENCE [LARGE SCALE GENOMIC DNA]</scope>
    <source>
        <strain evidence="16">ATCC 38817</strain>
    </source>
</reference>
<evidence type="ECO:0000256" key="10">
    <source>
        <dbReference type="ARBA" id="ARBA00023002"/>
    </source>
</evidence>
<evidence type="ECO:0000256" key="9">
    <source>
        <dbReference type="ARBA" id="ARBA00022989"/>
    </source>
</evidence>
<keyword evidence="9 13" id="KW-1133">Transmembrane helix</keyword>
<keyword evidence="14" id="KW-0732">Signal</keyword>
<dbReference type="InterPro" id="IPR001104">
    <property type="entry name" value="3-oxo-5_a-steroid_4-DH_C"/>
</dbReference>
<feature type="transmembrane region" description="Helical" evidence="13">
    <location>
        <begin position="109"/>
        <end position="129"/>
    </location>
</feature>
<dbReference type="InterPro" id="IPR039357">
    <property type="entry name" value="SRD5A/TECR"/>
</dbReference>
<evidence type="ECO:0000256" key="2">
    <source>
        <dbReference type="ARBA" id="ARBA00004524"/>
    </source>
</evidence>
<evidence type="ECO:0000259" key="15">
    <source>
        <dbReference type="Pfam" id="PF02544"/>
    </source>
</evidence>
<organism evidence="16">
    <name type="scientific">Fonticula alba</name>
    <name type="common">Slime mold</name>
    <dbReference type="NCBI Taxonomy" id="691883"/>
    <lineage>
        <taxon>Eukaryota</taxon>
        <taxon>Rotosphaerida</taxon>
        <taxon>Fonticulaceae</taxon>
        <taxon>Fonticula</taxon>
    </lineage>
</organism>
<gene>
    <name evidence="16" type="ORF">H696_05677</name>
</gene>
<dbReference type="OrthoDB" id="5788137at2759"/>
<evidence type="ECO:0000256" key="8">
    <source>
        <dbReference type="ARBA" id="ARBA00022857"/>
    </source>
</evidence>
<evidence type="ECO:0000256" key="1">
    <source>
        <dbReference type="ARBA" id="ARBA00004477"/>
    </source>
</evidence>
<keyword evidence="7" id="KW-0492">Microsome</keyword>
<evidence type="ECO:0000313" key="16">
    <source>
        <dbReference type="EMBL" id="KCV67952.1"/>
    </source>
</evidence>
<dbReference type="PROSITE" id="PS50244">
    <property type="entry name" value="S5A_REDUCTASE"/>
    <property type="match status" value="1"/>
</dbReference>
<dbReference type="GO" id="GO:0003865">
    <property type="term" value="F:3-oxo-5-alpha-steroid 4-dehydrogenase activity"/>
    <property type="evidence" value="ECO:0007669"/>
    <property type="project" value="TreeGrafter"/>
</dbReference>
<keyword evidence="4 13" id="KW-0812">Transmembrane</keyword>
<feature type="domain" description="3-oxo-5-alpha-steroid 4-dehydrogenase C-terminal" evidence="15">
    <location>
        <begin position="104"/>
        <end position="224"/>
    </location>
</feature>
<dbReference type="PANTHER" id="PTHR10556">
    <property type="entry name" value="3-OXO-5-ALPHA-STEROID 4-DEHYDROGENASE"/>
    <property type="match status" value="1"/>
</dbReference>
<comment type="subcellular location">
    <subcellularLocation>
        <location evidence="1">Endoplasmic reticulum membrane</location>
        <topology evidence="1">Multi-pass membrane protein</topology>
    </subcellularLocation>
    <subcellularLocation>
        <location evidence="2">Microsome membrane</location>
    </subcellularLocation>
</comment>
<accession>A0A058Z372</accession>
<dbReference type="AlphaFoldDB" id="A0A058Z372"/>
<evidence type="ECO:0000256" key="4">
    <source>
        <dbReference type="ARBA" id="ARBA00022692"/>
    </source>
</evidence>
<evidence type="ECO:0000256" key="12">
    <source>
        <dbReference type="ARBA" id="ARBA00023136"/>
    </source>
</evidence>
<feature type="chain" id="PRO_5001566013" description="3-oxo-5-alpha-steroid 4-dehydrogenase C-terminal domain-containing protein" evidence="14">
    <location>
        <begin position="26"/>
        <end position="310"/>
    </location>
</feature>
<dbReference type="Proteomes" id="UP000030693">
    <property type="component" value="Unassembled WGS sequence"/>
</dbReference>
<feature type="non-terminal residue" evidence="16">
    <location>
        <position position="1"/>
    </location>
</feature>
<keyword evidence="11" id="KW-0443">Lipid metabolism</keyword>
<keyword evidence="8" id="KW-0521">NADP</keyword>
<dbReference type="GO" id="GO:0030154">
    <property type="term" value="P:cell differentiation"/>
    <property type="evidence" value="ECO:0007669"/>
    <property type="project" value="UniProtKB-KW"/>
</dbReference>
<dbReference type="GO" id="GO:0005789">
    <property type="term" value="C:endoplasmic reticulum membrane"/>
    <property type="evidence" value="ECO:0007669"/>
    <property type="project" value="UniProtKB-SubCell"/>
</dbReference>
<feature type="transmembrane region" description="Helical" evidence="13">
    <location>
        <begin position="141"/>
        <end position="161"/>
    </location>
</feature>
<evidence type="ECO:0000256" key="13">
    <source>
        <dbReference type="SAM" id="Phobius"/>
    </source>
</evidence>
<evidence type="ECO:0000256" key="5">
    <source>
        <dbReference type="ARBA" id="ARBA00022782"/>
    </source>
</evidence>
<dbReference type="RefSeq" id="XP_009497772.1">
    <property type="nucleotide sequence ID" value="XM_009499497.1"/>
</dbReference>